<dbReference type="VEuPathDB" id="FungiDB:RhiirA1_453115"/>
<dbReference type="VEuPathDB" id="FungiDB:FUN_009927"/>
<name>A0A2I1E3G1_9GLOM</name>
<protein>
    <submittedName>
        <fullName evidence="1">Uncharacterized protein</fullName>
    </submittedName>
</protein>
<dbReference type="Proteomes" id="UP000232688">
    <property type="component" value="Unassembled WGS sequence"/>
</dbReference>
<dbReference type="VEuPathDB" id="FungiDB:RhiirFUN_021733"/>
<organism evidence="1 2">
    <name type="scientific">Rhizophagus irregularis</name>
    <dbReference type="NCBI Taxonomy" id="588596"/>
    <lineage>
        <taxon>Eukaryota</taxon>
        <taxon>Fungi</taxon>
        <taxon>Fungi incertae sedis</taxon>
        <taxon>Mucoromycota</taxon>
        <taxon>Glomeromycotina</taxon>
        <taxon>Glomeromycetes</taxon>
        <taxon>Glomerales</taxon>
        <taxon>Glomeraceae</taxon>
        <taxon>Rhizophagus</taxon>
    </lineage>
</organism>
<reference evidence="1 2" key="1">
    <citation type="submission" date="2017-10" db="EMBL/GenBank/DDBJ databases">
        <title>Extensive intraspecific genome diversity in a model arbuscular mycorrhizal fungus.</title>
        <authorList>
            <person name="Chen E.C.H."/>
            <person name="Morin E."/>
            <person name="Baudet D."/>
            <person name="Noel J."/>
            <person name="Ndikumana S."/>
            <person name="Charron P."/>
            <person name="St-Onge C."/>
            <person name="Giorgi J."/>
            <person name="Grigoriev I.V."/>
            <person name="Roux C."/>
            <person name="Martin F.M."/>
            <person name="Corradi N."/>
        </authorList>
    </citation>
    <scope>NUCLEOTIDE SEQUENCE [LARGE SCALE GENOMIC DNA]</scope>
    <source>
        <strain evidence="1 2">A1</strain>
    </source>
</reference>
<comment type="caution">
    <text evidence="1">The sequence shown here is derived from an EMBL/GenBank/DDBJ whole genome shotgun (WGS) entry which is preliminary data.</text>
</comment>
<dbReference type="AlphaFoldDB" id="A0A2I1E3G1"/>
<evidence type="ECO:0000313" key="2">
    <source>
        <dbReference type="Proteomes" id="UP000232688"/>
    </source>
</evidence>
<gene>
    <name evidence="1" type="ORF">RhiirA1_453115</name>
</gene>
<sequence length="81" mass="9649">MVCFNWNAYKILFHKILKNYYSFQTDTEDEYIKAVNANMEKVLSDNEQNDDQEEFLEIVNNINDDDDDDTMYIEGCLVDAY</sequence>
<reference evidence="1 2" key="2">
    <citation type="submission" date="2017-10" db="EMBL/GenBank/DDBJ databases">
        <title>Genome analyses suggest a sexual origin of heterokaryosis in a supposedly ancient asexual fungus.</title>
        <authorList>
            <person name="Corradi N."/>
            <person name="Sedzielewska K."/>
            <person name="Noel J."/>
            <person name="Charron P."/>
            <person name="Farinelli L."/>
            <person name="Marton T."/>
            <person name="Kruger M."/>
            <person name="Pelin A."/>
            <person name="Brachmann A."/>
            <person name="Corradi N."/>
        </authorList>
    </citation>
    <scope>NUCLEOTIDE SEQUENCE [LARGE SCALE GENOMIC DNA]</scope>
    <source>
        <strain evidence="1 2">A1</strain>
    </source>
</reference>
<dbReference type="OrthoDB" id="2435914at2759"/>
<dbReference type="EMBL" id="LLXH01000150">
    <property type="protein sequence ID" value="PKC71785.1"/>
    <property type="molecule type" value="Genomic_DNA"/>
</dbReference>
<evidence type="ECO:0000313" key="1">
    <source>
        <dbReference type="EMBL" id="PKC71785.1"/>
    </source>
</evidence>
<proteinExistence type="predicted"/>
<accession>A0A2I1E3G1</accession>